<dbReference type="Proteomes" id="UP000681722">
    <property type="component" value="Unassembled WGS sequence"/>
</dbReference>
<dbReference type="OrthoDB" id="18339at2759"/>
<dbReference type="EMBL" id="CAJNOQ010000132">
    <property type="protein sequence ID" value="CAF0762002.1"/>
    <property type="molecule type" value="Genomic_DNA"/>
</dbReference>
<dbReference type="InterPro" id="IPR019138">
    <property type="entry name" value="De-etiolated_protein_1_Det1"/>
</dbReference>
<dbReference type="GO" id="GO:0016567">
    <property type="term" value="P:protein ubiquitination"/>
    <property type="evidence" value="ECO:0007669"/>
    <property type="project" value="TreeGrafter"/>
</dbReference>
<reference evidence="3" key="1">
    <citation type="submission" date="2021-02" db="EMBL/GenBank/DDBJ databases">
        <authorList>
            <person name="Nowell W R."/>
        </authorList>
    </citation>
    <scope>NUCLEOTIDE SEQUENCE</scope>
</reference>
<proteinExistence type="predicted"/>
<dbReference type="AlphaFoldDB" id="A0A813Q4S4"/>
<dbReference type="GO" id="GO:0005634">
    <property type="term" value="C:nucleus"/>
    <property type="evidence" value="ECO:0007669"/>
    <property type="project" value="TreeGrafter"/>
</dbReference>
<evidence type="ECO:0000256" key="1">
    <source>
        <dbReference type="SAM" id="MobiDB-lite"/>
    </source>
</evidence>
<dbReference type="GO" id="GO:0032436">
    <property type="term" value="P:positive regulation of proteasomal ubiquitin-dependent protein catabolic process"/>
    <property type="evidence" value="ECO:0007669"/>
    <property type="project" value="TreeGrafter"/>
</dbReference>
<feature type="compositionally biased region" description="Polar residues" evidence="1">
    <location>
        <begin position="19"/>
        <end position="33"/>
    </location>
</feature>
<accession>A0A813Q4S4</accession>
<keyword evidence="6" id="KW-1185">Reference proteome</keyword>
<dbReference type="PANTHER" id="PTHR13374">
    <property type="entry name" value="DET1 HOMOLOG DE-ETIOLATED-1 HOMOLOG"/>
    <property type="match status" value="1"/>
</dbReference>
<dbReference type="Pfam" id="PF09737">
    <property type="entry name" value="Det1"/>
    <property type="match status" value="2"/>
</dbReference>
<dbReference type="GO" id="GO:1990756">
    <property type="term" value="F:ubiquitin-like ligase-substrate adaptor activity"/>
    <property type="evidence" value="ECO:0007669"/>
    <property type="project" value="TreeGrafter"/>
</dbReference>
<organism evidence="3 6">
    <name type="scientific">Didymodactylos carnosus</name>
    <dbReference type="NCBI Taxonomy" id="1234261"/>
    <lineage>
        <taxon>Eukaryota</taxon>
        <taxon>Metazoa</taxon>
        <taxon>Spiralia</taxon>
        <taxon>Gnathifera</taxon>
        <taxon>Rotifera</taxon>
        <taxon>Eurotatoria</taxon>
        <taxon>Bdelloidea</taxon>
        <taxon>Philodinida</taxon>
        <taxon>Philodinidae</taxon>
        <taxon>Didymodactylos</taxon>
    </lineage>
</organism>
<evidence type="ECO:0000313" key="4">
    <source>
        <dbReference type="EMBL" id="CAF3526175.1"/>
    </source>
</evidence>
<evidence type="ECO:0000313" key="2">
    <source>
        <dbReference type="EMBL" id="CAF0747864.1"/>
    </source>
</evidence>
<dbReference type="Proteomes" id="UP000677228">
    <property type="component" value="Unassembled WGS sequence"/>
</dbReference>
<dbReference type="EMBL" id="CAJOBA010000362">
    <property type="protein sequence ID" value="CAF3526175.1"/>
    <property type="molecule type" value="Genomic_DNA"/>
</dbReference>
<gene>
    <name evidence="3" type="ORF">GPM918_LOCUS1440</name>
    <name evidence="2" type="ORF">OVA965_LOCUS1834</name>
    <name evidence="5" type="ORF">SRO942_LOCUS1440</name>
    <name evidence="4" type="ORF">TMI583_LOCUS1834</name>
</gene>
<feature type="region of interest" description="Disordered" evidence="1">
    <location>
        <begin position="1"/>
        <end position="34"/>
    </location>
</feature>
<dbReference type="GO" id="GO:0031625">
    <property type="term" value="F:ubiquitin protein ligase binding"/>
    <property type="evidence" value="ECO:0007669"/>
    <property type="project" value="TreeGrafter"/>
</dbReference>
<feature type="compositionally biased region" description="Low complexity" evidence="1">
    <location>
        <begin position="1"/>
        <end position="15"/>
    </location>
</feature>
<name>A0A813Q4S4_9BILA</name>
<dbReference type="EMBL" id="CAJOBC010000132">
    <property type="protein sequence ID" value="CAF3543023.1"/>
    <property type="molecule type" value="Genomic_DNA"/>
</dbReference>
<protein>
    <submittedName>
        <fullName evidence="3">Uncharacterized protein</fullName>
    </submittedName>
</protein>
<evidence type="ECO:0000313" key="6">
    <source>
        <dbReference type="Proteomes" id="UP000663829"/>
    </source>
</evidence>
<dbReference type="GO" id="GO:0031461">
    <property type="term" value="C:cullin-RING ubiquitin ligase complex"/>
    <property type="evidence" value="ECO:0007669"/>
    <property type="project" value="TreeGrafter"/>
</dbReference>
<dbReference type="EMBL" id="CAJNOK010000362">
    <property type="protein sequence ID" value="CAF0747864.1"/>
    <property type="molecule type" value="Genomic_DNA"/>
</dbReference>
<comment type="caution">
    <text evidence="3">The sequence shown here is derived from an EMBL/GenBank/DDBJ whole genome shotgun (WGS) entry which is preliminary data.</text>
</comment>
<dbReference type="Proteomes" id="UP000682733">
    <property type="component" value="Unassembled WGS sequence"/>
</dbReference>
<dbReference type="PANTHER" id="PTHR13374:SF3">
    <property type="entry name" value="DET1 HOMOLOG"/>
    <property type="match status" value="1"/>
</dbReference>
<sequence>MSLSSTYYSSFPSSRKSQHQLPSSIPFSSQQPKRTIPKHNRYLWLRSREVGYRTPPVVSRSNNARFLLRQGVYRSIYPSYSILMATVPTAIYLRRFSPNGKYLLTFSQDVQQLIVYNYLGFERVYESLEKCSSSTNYTRLDDTDSGLNSKRDFLACENLRESTFDQIFSVHCKIPIKQSSSQSGYTLNRNHIYCLFSRDQYAIICSSKLVNEQQHPPYAQLVQTNEDLNPLSRFYFEHFLIYLIDYHNGYICQQLEFQYDRIGLTLYDSTLAILSIQHQKIHLYHVDELNGKLIEILTIGKFTQPDEEFLYNYSLPKHLLLLASSKNKNKYKKGKFFTSFYSNTWGSNDNERKIFRRRPQQLTDEIDGGEGGLQAVHNHQVDTHSNESTASSSSSTDIVLNPVNDQLKPASFVRDELNRLYHFSPSTDVPSTLPTVVQRSSSFTSHSLPGQSPYGLARSIFQRDRRNLLLSTNIHTSPFSHTRTTNIQNYQHPSEYSDDFSTMVRQEDFEQDTTDDNGDYDESDLETTDRFGLSSLYNIENDFDYDSSQIKPMLPMNDRQFSTLKQRLLTFLYKRAKSMHCKLKFVQTFNDYLLLKFYKMQFLSKDILLLKFAHEEIVNKRQQENGTYYSLFVVYNIRQSSILNVYDDSSQELAKIFEIYNDEFRSSASLSTQKLEYYPLSTYSGRQQFQQQYKINMSPTSSDGGENVKKLLVQLPLRTLTHTTSPYLDLSLYSYDDKVISLDDMIKACPNNPIRFFCRGCQRMKFQLTLTHRSIQTTAHDNITTTIITPAITNNSHTSANSNTNGSQRRSTLATIWHPIEPFVITIQRWPREADNIHNIHLYRPPTLQNNK</sequence>
<dbReference type="Proteomes" id="UP000663829">
    <property type="component" value="Unassembled WGS sequence"/>
</dbReference>
<evidence type="ECO:0000313" key="3">
    <source>
        <dbReference type="EMBL" id="CAF0762002.1"/>
    </source>
</evidence>
<evidence type="ECO:0000313" key="5">
    <source>
        <dbReference type="EMBL" id="CAF3543023.1"/>
    </source>
</evidence>